<dbReference type="RefSeq" id="XP_007830493.1">
    <property type="nucleotide sequence ID" value="XM_007832302.1"/>
</dbReference>
<comment type="similarity">
    <text evidence="2">Belongs to the ustYa family.</text>
</comment>
<dbReference type="HOGENOM" id="CLU_042941_2_2_1"/>
<dbReference type="OMA" id="DWAKEHH"/>
<keyword evidence="3" id="KW-1133">Transmembrane helix</keyword>
<dbReference type="GO" id="GO:0043386">
    <property type="term" value="P:mycotoxin biosynthetic process"/>
    <property type="evidence" value="ECO:0007669"/>
    <property type="project" value="InterPro"/>
</dbReference>
<gene>
    <name evidence="4" type="ORF">PFICI_03721</name>
</gene>
<accession>W3XKD5</accession>
<dbReference type="AlphaFoldDB" id="W3XKD5"/>
<keyword evidence="3" id="KW-0812">Transmembrane</keyword>
<evidence type="ECO:0000256" key="3">
    <source>
        <dbReference type="SAM" id="Phobius"/>
    </source>
</evidence>
<keyword evidence="3" id="KW-0472">Membrane</keyword>
<dbReference type="eggNOG" id="ENOG502SJ2Y">
    <property type="taxonomic scope" value="Eukaryota"/>
</dbReference>
<dbReference type="STRING" id="1229662.W3XKD5"/>
<reference evidence="5" key="1">
    <citation type="journal article" date="2015" name="BMC Genomics">
        <title>Genomic and transcriptomic analysis of the endophytic fungus Pestalotiopsis fici reveals its lifestyle and high potential for synthesis of natural products.</title>
        <authorList>
            <person name="Wang X."/>
            <person name="Zhang X."/>
            <person name="Liu L."/>
            <person name="Xiang M."/>
            <person name="Wang W."/>
            <person name="Sun X."/>
            <person name="Che Y."/>
            <person name="Guo L."/>
            <person name="Liu G."/>
            <person name="Guo L."/>
            <person name="Wang C."/>
            <person name="Yin W.B."/>
            <person name="Stadler M."/>
            <person name="Zhang X."/>
            <person name="Liu X."/>
        </authorList>
    </citation>
    <scope>NUCLEOTIDE SEQUENCE [LARGE SCALE GENOMIC DNA]</scope>
    <source>
        <strain evidence="5">W106-1 / CGMCC3.15140</strain>
    </source>
</reference>
<dbReference type="EMBL" id="KI912110">
    <property type="protein sequence ID" value="ETS85696.1"/>
    <property type="molecule type" value="Genomic_DNA"/>
</dbReference>
<organism evidence="4 5">
    <name type="scientific">Pestalotiopsis fici (strain W106-1 / CGMCC3.15140)</name>
    <dbReference type="NCBI Taxonomy" id="1229662"/>
    <lineage>
        <taxon>Eukaryota</taxon>
        <taxon>Fungi</taxon>
        <taxon>Dikarya</taxon>
        <taxon>Ascomycota</taxon>
        <taxon>Pezizomycotina</taxon>
        <taxon>Sordariomycetes</taxon>
        <taxon>Xylariomycetidae</taxon>
        <taxon>Amphisphaeriales</taxon>
        <taxon>Sporocadaceae</taxon>
        <taxon>Pestalotiopsis</taxon>
    </lineage>
</organism>
<dbReference type="InterPro" id="IPR021765">
    <property type="entry name" value="UstYa-like"/>
</dbReference>
<evidence type="ECO:0000313" key="4">
    <source>
        <dbReference type="EMBL" id="ETS85696.1"/>
    </source>
</evidence>
<dbReference type="PANTHER" id="PTHR33365:SF4">
    <property type="entry name" value="CYCLOCHLOROTINE BIOSYNTHESIS PROTEIN O"/>
    <property type="match status" value="1"/>
</dbReference>
<dbReference type="Pfam" id="PF11807">
    <property type="entry name" value="UstYa"/>
    <property type="match status" value="1"/>
</dbReference>
<dbReference type="OrthoDB" id="3687641at2759"/>
<protein>
    <submittedName>
        <fullName evidence="4">Uncharacterized protein</fullName>
    </submittedName>
</protein>
<evidence type="ECO:0000256" key="1">
    <source>
        <dbReference type="ARBA" id="ARBA00004685"/>
    </source>
</evidence>
<comment type="pathway">
    <text evidence="1">Mycotoxin biosynthesis.</text>
</comment>
<dbReference type="GeneID" id="19268734"/>
<keyword evidence="5" id="KW-1185">Reference proteome</keyword>
<proteinExistence type="inferred from homology"/>
<sequence length="276" mass="31314">MKNVPISWEKVPILGSTSSDIAEEGVLFPIKKPCLVTRIVSVLMKIGTAALWALGCFFLYLTVSACTSREAQISPVHRDQLTYSPAQDAIRYKEQVFTNGFTETSRYQGPPSKELDRAWWALYTHMTRIPPEDAAQLENTTVPIPGDPDGYYGVIFDVFHSLHCLDELRKHLWPDHYKSFAERYHVSQEVADMHMDHCVDAIRQSLMCHADVSTITFNHGGPNDDETDLHISGGHVHTCRDWEAIEEYVAAHEFVTPMRPKRVEDIILGGEWVDSE</sequence>
<evidence type="ECO:0000256" key="2">
    <source>
        <dbReference type="ARBA" id="ARBA00035112"/>
    </source>
</evidence>
<dbReference type="PANTHER" id="PTHR33365">
    <property type="entry name" value="YALI0B05434P"/>
    <property type="match status" value="1"/>
</dbReference>
<feature type="transmembrane region" description="Helical" evidence="3">
    <location>
        <begin position="42"/>
        <end position="63"/>
    </location>
</feature>
<evidence type="ECO:0000313" key="5">
    <source>
        <dbReference type="Proteomes" id="UP000030651"/>
    </source>
</evidence>
<dbReference type="Proteomes" id="UP000030651">
    <property type="component" value="Unassembled WGS sequence"/>
</dbReference>
<dbReference type="InParanoid" id="W3XKD5"/>
<dbReference type="KEGG" id="pfy:PFICI_03721"/>
<name>W3XKD5_PESFW</name>